<dbReference type="EMBL" id="KC821607">
    <property type="protein sequence ID" value="AGO47344.1"/>
    <property type="molecule type" value="Genomic_DNA"/>
</dbReference>
<name>R9ZVX1_9CAUD</name>
<dbReference type="GO" id="GO:0016788">
    <property type="term" value="F:hydrolase activity, acting on ester bonds"/>
    <property type="evidence" value="ECO:0007669"/>
    <property type="project" value="InterPro"/>
</dbReference>
<dbReference type="KEGG" id="vg:16880920"/>
<keyword evidence="2" id="KW-0255">Endonuclease</keyword>
<dbReference type="Pfam" id="PF07463">
    <property type="entry name" value="NUMOD4"/>
    <property type="match status" value="1"/>
</dbReference>
<protein>
    <submittedName>
        <fullName evidence="2">HNH homing endonuclease</fullName>
    </submittedName>
</protein>
<dbReference type="GeneID" id="16880920"/>
<sequence>MKLELKHLEESDNYKVSDCGRIFSERRKGCKGGELRQFIVKGYSRVSIWIDGKMKVKQVHRAVAETYIENILNKPQVNHIDGNKLNNNVSNLEWCTAKENSQHSHDLGLSKVNHSEETKRKISIANMGNSYAKKKTPLK</sequence>
<dbReference type="SMART" id="SM00507">
    <property type="entry name" value="HNHc"/>
    <property type="match status" value="1"/>
</dbReference>
<proteinExistence type="predicted"/>
<dbReference type="InterPro" id="IPR010902">
    <property type="entry name" value="NUMOD4"/>
</dbReference>
<keyword evidence="2" id="KW-0540">Nuclease</keyword>
<organism evidence="2 3">
    <name type="scientific">Cellulophaga phage phi19:1</name>
    <dbReference type="NCBI Taxonomy" id="1327970"/>
    <lineage>
        <taxon>Viruses</taxon>
        <taxon>Duplodnaviria</taxon>
        <taxon>Heunggongvirae</taxon>
        <taxon>Uroviricota</taxon>
        <taxon>Caudoviricetes</taxon>
        <taxon>Assiduviridae</taxon>
        <taxon>Cellubavirus</taxon>
        <taxon>Cellubavirus phi19una</taxon>
    </lineage>
</organism>
<evidence type="ECO:0000259" key="1">
    <source>
        <dbReference type="SMART" id="SM00507"/>
    </source>
</evidence>
<feature type="domain" description="HNH nuclease" evidence="1">
    <location>
        <begin position="53"/>
        <end position="101"/>
    </location>
</feature>
<accession>R9ZVX1</accession>
<dbReference type="Proteomes" id="UP000014730">
    <property type="component" value="Segment"/>
</dbReference>
<dbReference type="InterPro" id="IPR044925">
    <property type="entry name" value="His-Me_finger_sf"/>
</dbReference>
<keyword evidence="3" id="KW-1185">Reference proteome</keyword>
<reference evidence="2 3" key="1">
    <citation type="journal article" date="2013" name="Proc. Natl. Acad. Sci. U.S.A.">
        <title>Twelve previously unknown phage genera are ubiquitous in global oceans.</title>
        <authorList>
            <person name="Holmfeldt K."/>
            <person name="Solonenko N."/>
            <person name="Shah M."/>
            <person name="Corrier K."/>
            <person name="Riemann L."/>
            <person name="Verberkmoes N.C."/>
            <person name="Sullivan M.B."/>
        </authorList>
    </citation>
    <scope>NUCLEOTIDE SEQUENCE [LARGE SCALE GENOMIC DNA]</scope>
    <source>
        <strain evidence="2">Phi19:1</strain>
    </source>
</reference>
<dbReference type="Pfam" id="PF13392">
    <property type="entry name" value="HNH_3"/>
    <property type="match status" value="1"/>
</dbReference>
<keyword evidence="2" id="KW-0378">Hydrolase</keyword>
<dbReference type="RefSeq" id="YP_008241747.1">
    <property type="nucleotide sequence ID" value="NC_021799.1"/>
</dbReference>
<dbReference type="GO" id="GO:0004519">
    <property type="term" value="F:endonuclease activity"/>
    <property type="evidence" value="ECO:0007669"/>
    <property type="project" value="UniProtKB-KW"/>
</dbReference>
<dbReference type="InterPro" id="IPR003615">
    <property type="entry name" value="HNH_nuc"/>
</dbReference>
<dbReference type="SUPFAM" id="SSF54060">
    <property type="entry name" value="His-Me finger endonucleases"/>
    <property type="match status" value="1"/>
</dbReference>
<gene>
    <name evidence="2" type="ORF">Phi19:1_gp054</name>
</gene>
<evidence type="ECO:0000313" key="2">
    <source>
        <dbReference type="EMBL" id="AGO47344.1"/>
    </source>
</evidence>
<reference evidence="3" key="2">
    <citation type="submission" date="2013-03" db="EMBL/GenBank/DDBJ databases">
        <title>The Cellulophaga phages: a novel, diverse, and globally ubiquitous model system.</title>
        <authorList>
            <person name="Holmfeldt K."/>
            <person name="Solonenko N."/>
            <person name="Shah M."/>
            <person name="Corrier K."/>
            <person name="Riemann L."/>
            <person name="VerBerkmoes N.C."/>
            <person name="Sullivan M.B."/>
        </authorList>
    </citation>
    <scope>NUCLEOTIDE SEQUENCE [LARGE SCALE GENOMIC DNA]</scope>
</reference>
<evidence type="ECO:0000313" key="3">
    <source>
        <dbReference type="Proteomes" id="UP000014730"/>
    </source>
</evidence>
<dbReference type="Gene3D" id="3.90.75.20">
    <property type="match status" value="1"/>
</dbReference>
<dbReference type="OrthoDB" id="21336at10239"/>